<accession>A0A0K2V4A9</accession>
<protein>
    <submittedName>
        <fullName evidence="1">Uncharacterized protein</fullName>
    </submittedName>
</protein>
<organism evidence="1">
    <name type="scientific">Lepeophtheirus salmonis</name>
    <name type="common">Salmon louse</name>
    <name type="synonym">Caligus salmonis</name>
    <dbReference type="NCBI Taxonomy" id="72036"/>
    <lineage>
        <taxon>Eukaryota</taxon>
        <taxon>Metazoa</taxon>
        <taxon>Ecdysozoa</taxon>
        <taxon>Arthropoda</taxon>
        <taxon>Crustacea</taxon>
        <taxon>Multicrustacea</taxon>
        <taxon>Hexanauplia</taxon>
        <taxon>Copepoda</taxon>
        <taxon>Siphonostomatoida</taxon>
        <taxon>Caligidae</taxon>
        <taxon>Lepeophtheirus</taxon>
    </lineage>
</organism>
<evidence type="ECO:0000313" key="1">
    <source>
        <dbReference type="EMBL" id="CDW45353.1"/>
    </source>
</evidence>
<dbReference type="EMBL" id="HACA01027992">
    <property type="protein sequence ID" value="CDW45353.1"/>
    <property type="molecule type" value="Transcribed_RNA"/>
</dbReference>
<name>A0A0K2V4A9_LEPSM</name>
<proteinExistence type="predicted"/>
<dbReference type="AlphaFoldDB" id="A0A0K2V4A9"/>
<reference evidence="1" key="1">
    <citation type="submission" date="2014-05" db="EMBL/GenBank/DDBJ databases">
        <authorList>
            <person name="Chronopoulou M."/>
        </authorList>
    </citation>
    <scope>NUCLEOTIDE SEQUENCE</scope>
    <source>
        <tissue evidence="1">Whole organism</tissue>
    </source>
</reference>
<sequence length="69" mass="8423">MERYKSRHNYRSGLKFAKREKNNSCGLLSIPKEYLRHQPSKNQPDKLLLLYFCRSPSFPFRVAFHLWRH</sequence>